<gene>
    <name evidence="2" type="ORF">N0V84_000251</name>
</gene>
<feature type="domain" description="NACHT-NTPase and P-loop NTPases N-terminal" evidence="1">
    <location>
        <begin position="10"/>
        <end position="132"/>
    </location>
</feature>
<evidence type="ECO:0000313" key="2">
    <source>
        <dbReference type="EMBL" id="KAJ4329356.1"/>
    </source>
</evidence>
<sequence length="203" mass="22042">MDPVSAIGLVAAIVQLVELGAKITKRLVDFSSAALQDDAPQAFKQIKTALPLIVADLQHIQANSSHAAPRDQAALDSVVQGCLSETQELDVILEKALPSTEDSSWERRKKALGSLKYDKKIDKIAAVLNNYVGILTLHQVVDISQSSKSERPPSYQQVYWLVPYDKNPSFVGRDAVFKEIENSLTAEEGVQPKTALYGLGGIG</sequence>
<dbReference type="AlphaFoldDB" id="A0A9W8WNU5"/>
<dbReference type="EMBL" id="JAPEUR010000002">
    <property type="protein sequence ID" value="KAJ4329356.1"/>
    <property type="molecule type" value="Genomic_DNA"/>
</dbReference>
<dbReference type="OrthoDB" id="20872at2759"/>
<evidence type="ECO:0000259" key="1">
    <source>
        <dbReference type="Pfam" id="PF17107"/>
    </source>
</evidence>
<comment type="caution">
    <text evidence="2">The sequence shown here is derived from an EMBL/GenBank/DDBJ whole genome shotgun (WGS) entry which is preliminary data.</text>
</comment>
<name>A0A9W8WNU5_9HYPO</name>
<keyword evidence="3" id="KW-1185">Reference proteome</keyword>
<reference evidence="2" key="1">
    <citation type="submission" date="2022-10" db="EMBL/GenBank/DDBJ databases">
        <title>Tapping the CABI collections for fungal endophytes: first genome assemblies for Collariella, Neodidymelliopsis, Ascochyta clinopodiicola, Didymella pomorum, Didymosphaeria variabile, Neocosmospora piperis and Neocucurbitaria cava.</title>
        <authorList>
            <person name="Hill R."/>
        </authorList>
    </citation>
    <scope>NUCLEOTIDE SEQUENCE</scope>
    <source>
        <strain evidence="2">IMI 366586</strain>
    </source>
</reference>
<dbReference type="Pfam" id="PF17107">
    <property type="entry name" value="SesA"/>
    <property type="match status" value="1"/>
</dbReference>
<dbReference type="Proteomes" id="UP001140502">
    <property type="component" value="Unassembled WGS sequence"/>
</dbReference>
<evidence type="ECO:0000313" key="3">
    <source>
        <dbReference type="Proteomes" id="UP001140502"/>
    </source>
</evidence>
<accession>A0A9W8WNU5</accession>
<proteinExistence type="predicted"/>
<dbReference type="InterPro" id="IPR031352">
    <property type="entry name" value="SesA"/>
</dbReference>
<organism evidence="2 3">
    <name type="scientific">Fusarium piperis</name>
    <dbReference type="NCBI Taxonomy" id="1435070"/>
    <lineage>
        <taxon>Eukaryota</taxon>
        <taxon>Fungi</taxon>
        <taxon>Dikarya</taxon>
        <taxon>Ascomycota</taxon>
        <taxon>Pezizomycotina</taxon>
        <taxon>Sordariomycetes</taxon>
        <taxon>Hypocreomycetidae</taxon>
        <taxon>Hypocreales</taxon>
        <taxon>Nectriaceae</taxon>
        <taxon>Fusarium</taxon>
        <taxon>Fusarium solani species complex</taxon>
    </lineage>
</organism>
<protein>
    <recommendedName>
        <fullName evidence="1">NACHT-NTPase and P-loop NTPases N-terminal domain-containing protein</fullName>
    </recommendedName>
</protein>